<organism evidence="2">
    <name type="scientific">human gut metagenome</name>
    <dbReference type="NCBI Taxonomy" id="408170"/>
    <lineage>
        <taxon>unclassified sequences</taxon>
        <taxon>metagenomes</taxon>
        <taxon>organismal metagenomes</taxon>
    </lineage>
</organism>
<dbReference type="InterPro" id="IPR054491">
    <property type="entry name" value="MGH1-like_GH"/>
</dbReference>
<feature type="non-terminal residue" evidence="2">
    <location>
        <position position="1"/>
    </location>
</feature>
<evidence type="ECO:0000259" key="1">
    <source>
        <dbReference type="Pfam" id="PF22422"/>
    </source>
</evidence>
<dbReference type="EMBL" id="AJWY01010620">
    <property type="protein sequence ID" value="EKC55034.1"/>
    <property type="molecule type" value="Genomic_DNA"/>
</dbReference>
<feature type="domain" description="Mannosylglycerate hydrolase MGH1-like glycoside hydrolase" evidence="1">
    <location>
        <begin position="6"/>
        <end position="145"/>
    </location>
</feature>
<dbReference type="AlphaFoldDB" id="K1SI18"/>
<proteinExistence type="predicted"/>
<dbReference type="GO" id="GO:0005975">
    <property type="term" value="P:carbohydrate metabolic process"/>
    <property type="evidence" value="ECO:0007669"/>
    <property type="project" value="InterPro"/>
</dbReference>
<comment type="caution">
    <text evidence="2">The sequence shown here is derived from an EMBL/GenBank/DDBJ whole genome shotgun (WGS) entry which is preliminary data.</text>
</comment>
<sequence>DDIKVYDKDIEYSTKALNELAWDEETGYFGYTEYDESGNVKGIMRTADGENFNKGMDGVYPIVAGAVEGERKQRIIEHIKNPKEMWSNAGISAVDMSASYYFDDGYWNGNVWMSHQWFIWKTMLDNGEADFAFDIAKLALDMWKEETDFTYNTYECFGIATRRGGWFHNFGGLSAPICIWANAYFKPQTVTTGFDVWTDYQKTTDTSAEIKFK</sequence>
<dbReference type="Gene3D" id="1.50.10.10">
    <property type="match status" value="1"/>
</dbReference>
<dbReference type="InterPro" id="IPR012341">
    <property type="entry name" value="6hp_glycosidase-like_sf"/>
</dbReference>
<keyword evidence="2" id="KW-0449">Lipoprotein</keyword>
<dbReference type="SUPFAM" id="SSF48208">
    <property type="entry name" value="Six-hairpin glycosidases"/>
    <property type="match status" value="1"/>
</dbReference>
<protein>
    <submittedName>
        <fullName evidence="2">Lipoprotein</fullName>
    </submittedName>
</protein>
<reference evidence="2" key="1">
    <citation type="journal article" date="2013" name="Environ. Microbiol.">
        <title>Microbiota from the distal guts of lean and obese adolescents exhibit partial functional redundancy besides clear differences in community structure.</title>
        <authorList>
            <person name="Ferrer M."/>
            <person name="Ruiz A."/>
            <person name="Lanza F."/>
            <person name="Haange S.B."/>
            <person name="Oberbach A."/>
            <person name="Till H."/>
            <person name="Bargiela R."/>
            <person name="Campoy C."/>
            <person name="Segura M.T."/>
            <person name="Richter M."/>
            <person name="von Bergen M."/>
            <person name="Seifert J."/>
            <person name="Suarez A."/>
        </authorList>
    </citation>
    <scope>NUCLEOTIDE SEQUENCE</scope>
</reference>
<dbReference type="InterPro" id="IPR008928">
    <property type="entry name" value="6-hairpin_glycosidase_sf"/>
</dbReference>
<accession>K1SI18</accession>
<gene>
    <name evidence="2" type="ORF">LEA_15560</name>
</gene>
<feature type="non-terminal residue" evidence="2">
    <location>
        <position position="213"/>
    </location>
</feature>
<evidence type="ECO:0000313" key="2">
    <source>
        <dbReference type="EMBL" id="EKC55034.1"/>
    </source>
</evidence>
<dbReference type="Pfam" id="PF22422">
    <property type="entry name" value="MGH1-like_GH"/>
    <property type="match status" value="1"/>
</dbReference>
<name>K1SI18_9ZZZZ</name>